<dbReference type="GO" id="GO:0046872">
    <property type="term" value="F:metal ion binding"/>
    <property type="evidence" value="ECO:0007669"/>
    <property type="project" value="UniProtKB-KW"/>
</dbReference>
<evidence type="ECO:0000256" key="3">
    <source>
        <dbReference type="ARBA" id="ARBA00023004"/>
    </source>
</evidence>
<dbReference type="AlphaFoldDB" id="A0A383B4J0"/>
<dbReference type="InterPro" id="IPR036922">
    <property type="entry name" value="Rieske_2Fe-2S_sf"/>
</dbReference>
<dbReference type="Pfam" id="PF00355">
    <property type="entry name" value="Rieske"/>
    <property type="match status" value="1"/>
</dbReference>
<dbReference type="InterPro" id="IPR017941">
    <property type="entry name" value="Rieske_2Fe-2S"/>
</dbReference>
<accession>A0A383B4J0</accession>
<dbReference type="CDD" id="cd03467">
    <property type="entry name" value="Rieske"/>
    <property type="match status" value="1"/>
</dbReference>
<keyword evidence="2" id="KW-0479">Metal-binding</keyword>
<proteinExistence type="predicted"/>
<keyword evidence="4" id="KW-0411">Iron-sulfur</keyword>
<evidence type="ECO:0000256" key="2">
    <source>
        <dbReference type="ARBA" id="ARBA00022723"/>
    </source>
</evidence>
<gene>
    <name evidence="6" type="ORF">METZ01_LOCUS467597</name>
</gene>
<dbReference type="PROSITE" id="PS51296">
    <property type="entry name" value="RIESKE"/>
    <property type="match status" value="1"/>
</dbReference>
<evidence type="ECO:0000256" key="4">
    <source>
        <dbReference type="ARBA" id="ARBA00023014"/>
    </source>
</evidence>
<evidence type="ECO:0000313" key="6">
    <source>
        <dbReference type="EMBL" id="SVE14743.1"/>
    </source>
</evidence>
<dbReference type="EMBL" id="UINC01197319">
    <property type="protein sequence ID" value="SVE14743.1"/>
    <property type="molecule type" value="Genomic_DNA"/>
</dbReference>
<name>A0A383B4J0_9ZZZZ</name>
<dbReference type="SUPFAM" id="SSF50022">
    <property type="entry name" value="ISP domain"/>
    <property type="match status" value="1"/>
</dbReference>
<dbReference type="GO" id="GO:0051537">
    <property type="term" value="F:2 iron, 2 sulfur cluster binding"/>
    <property type="evidence" value="ECO:0007669"/>
    <property type="project" value="UniProtKB-KW"/>
</dbReference>
<keyword evidence="1" id="KW-0001">2Fe-2S</keyword>
<dbReference type="Gene3D" id="2.102.10.10">
    <property type="entry name" value="Rieske [2Fe-2S] iron-sulphur domain"/>
    <property type="match status" value="1"/>
</dbReference>
<evidence type="ECO:0000256" key="1">
    <source>
        <dbReference type="ARBA" id="ARBA00022714"/>
    </source>
</evidence>
<keyword evidence="3" id="KW-0408">Iron</keyword>
<feature type="domain" description="Rieske" evidence="5">
    <location>
        <begin position="5"/>
        <end position="114"/>
    </location>
</feature>
<reference evidence="6" key="1">
    <citation type="submission" date="2018-05" db="EMBL/GenBank/DDBJ databases">
        <authorList>
            <person name="Lanie J.A."/>
            <person name="Ng W.-L."/>
            <person name="Kazmierczak K.M."/>
            <person name="Andrzejewski T.M."/>
            <person name="Davidsen T.M."/>
            <person name="Wayne K.J."/>
            <person name="Tettelin H."/>
            <person name="Glass J.I."/>
            <person name="Rusch D."/>
            <person name="Podicherti R."/>
            <person name="Tsui H.-C.T."/>
            <person name="Winkler M.E."/>
        </authorList>
    </citation>
    <scope>NUCLEOTIDE SEQUENCE</scope>
</reference>
<protein>
    <recommendedName>
        <fullName evidence="5">Rieske domain-containing protein</fullName>
    </recommendedName>
</protein>
<sequence>MNKKIYLCDISDLNKDDYTNCWVEELRDEVILFKNHKNIIKIFSSICPHFGGNIFYNKKIQKLKCKWHDWSYCPESGKCLTFEIKTQLKQYDFIVEPNNLKTYNYINENNKIYLIL</sequence>
<evidence type="ECO:0000259" key="5">
    <source>
        <dbReference type="PROSITE" id="PS51296"/>
    </source>
</evidence>
<organism evidence="6">
    <name type="scientific">marine metagenome</name>
    <dbReference type="NCBI Taxonomy" id="408172"/>
    <lineage>
        <taxon>unclassified sequences</taxon>
        <taxon>metagenomes</taxon>
        <taxon>ecological metagenomes</taxon>
    </lineage>
</organism>